<keyword evidence="5" id="KW-1185">Reference proteome</keyword>
<dbReference type="EMBL" id="JARPYI010000001">
    <property type="protein sequence ID" value="MDT2598573.1"/>
    <property type="molecule type" value="Genomic_DNA"/>
</dbReference>
<evidence type="ECO:0000313" key="5">
    <source>
        <dbReference type="Proteomes" id="UP001252875"/>
    </source>
</evidence>
<feature type="domain" description="Mga helix-turn-helix" evidence="3">
    <location>
        <begin position="59"/>
        <end position="140"/>
    </location>
</feature>
<sequence>MHKNNFSATKEDCLSALNLNISTFNKLINSLEELASSSSLFTLSKHGQVLSMRIPFDKNLDDIFHYLLLSSVKYQIISELFHKETLHIPDLEKKLGISYSTFYRKLDEINLILDEFGIKIENKLIVGSELQIRHFLVELYTMTRTWKLTSEQISDKSVFDLVIKLNEQFNLELSDIAIGRIVSYLMIVKFRYLQKKVSAIGSSDWFFDDTSFEKFANAFARSPLYSTCSDYMDTFFSSYGIAAKENEPLALVIFLMGNHILADRSILYTDLISVEADAQPMTYFIKAKLLNCFIENEIISLDQQEELAYLLSQITWNHCFFKGWVTTEKSQMDQKEFENISRLFGAKDFITNFFTGYFPEIVHSIDLLNYFNSDLYQLTIYYLKGNYSGLSIGVHIEGSILMKKILTPMIVKRLNSLNFITASTFDKSSHYDLVISNVNFPAIEKQGKYFYLMNHEFYNGDLQLIEDFISKIIHEPATLSHNKDLK</sequence>
<dbReference type="PANTHER" id="PTHR30185:SF18">
    <property type="entry name" value="TRANSCRIPTIONAL REGULATOR MTLR"/>
    <property type="match status" value="1"/>
</dbReference>
<evidence type="ECO:0000313" key="4">
    <source>
        <dbReference type="EMBL" id="MDT2598573.1"/>
    </source>
</evidence>
<keyword evidence="1" id="KW-0805">Transcription regulation</keyword>
<evidence type="ECO:0000256" key="1">
    <source>
        <dbReference type="ARBA" id="ARBA00023015"/>
    </source>
</evidence>
<dbReference type="InterPro" id="IPR007737">
    <property type="entry name" value="Mga_HTH"/>
</dbReference>
<evidence type="ECO:0000256" key="2">
    <source>
        <dbReference type="ARBA" id="ARBA00023163"/>
    </source>
</evidence>
<dbReference type="PANTHER" id="PTHR30185">
    <property type="entry name" value="CRYPTIC BETA-GLUCOSIDE BGL OPERON ANTITERMINATOR"/>
    <property type="match status" value="1"/>
</dbReference>
<dbReference type="RefSeq" id="WP_311821156.1">
    <property type="nucleotide sequence ID" value="NZ_JARPYF010000001.1"/>
</dbReference>
<keyword evidence="2" id="KW-0804">Transcription</keyword>
<accession>A0ABU3EUP3</accession>
<evidence type="ECO:0000259" key="3">
    <source>
        <dbReference type="Pfam" id="PF05043"/>
    </source>
</evidence>
<organism evidence="4 5">
    <name type="scientific">Enterococcus hulanensis</name>
    <dbReference type="NCBI Taxonomy" id="2559929"/>
    <lineage>
        <taxon>Bacteria</taxon>
        <taxon>Bacillati</taxon>
        <taxon>Bacillota</taxon>
        <taxon>Bacilli</taxon>
        <taxon>Lactobacillales</taxon>
        <taxon>Enterococcaceae</taxon>
        <taxon>Enterococcus</taxon>
    </lineage>
</organism>
<protein>
    <submittedName>
        <fullName evidence="4">Helix-turn-helix domain-containing protein</fullName>
    </submittedName>
</protein>
<gene>
    <name evidence="4" type="ORF">P7D85_02230</name>
</gene>
<dbReference type="Pfam" id="PF05043">
    <property type="entry name" value="Mga"/>
    <property type="match status" value="1"/>
</dbReference>
<name>A0ABU3EUP3_9ENTE</name>
<dbReference type="InterPro" id="IPR036388">
    <property type="entry name" value="WH-like_DNA-bd_sf"/>
</dbReference>
<dbReference type="Proteomes" id="UP001252875">
    <property type="component" value="Unassembled WGS sequence"/>
</dbReference>
<dbReference type="InterPro" id="IPR050661">
    <property type="entry name" value="BglG_antiterminators"/>
</dbReference>
<dbReference type="Gene3D" id="1.10.10.10">
    <property type="entry name" value="Winged helix-like DNA-binding domain superfamily/Winged helix DNA-binding domain"/>
    <property type="match status" value="1"/>
</dbReference>
<comment type="caution">
    <text evidence="4">The sequence shown here is derived from an EMBL/GenBank/DDBJ whole genome shotgun (WGS) entry which is preliminary data.</text>
</comment>
<proteinExistence type="predicted"/>
<reference evidence="4 5" key="1">
    <citation type="submission" date="2023-03" db="EMBL/GenBank/DDBJ databases">
        <authorList>
            <person name="Shen W."/>
            <person name="Cai J."/>
        </authorList>
    </citation>
    <scope>NUCLEOTIDE SEQUENCE [LARGE SCALE GENOMIC DNA]</scope>
    <source>
        <strain evidence="4 5">D6-4</strain>
    </source>
</reference>